<keyword evidence="2" id="KW-0479">Metal-binding</keyword>
<keyword evidence="11" id="KW-1185">Reference proteome</keyword>
<dbReference type="GO" id="GO:0016020">
    <property type="term" value="C:membrane"/>
    <property type="evidence" value="ECO:0007669"/>
    <property type="project" value="TreeGrafter"/>
</dbReference>
<keyword evidence="4 6" id="KW-0862">Zinc</keyword>
<dbReference type="RefSeq" id="WP_205847974.1">
    <property type="nucleotide sequence ID" value="NZ_CP019791.1"/>
</dbReference>
<dbReference type="PROSITE" id="PS51257">
    <property type="entry name" value="PROKAR_LIPOPROTEIN"/>
    <property type="match status" value="1"/>
</dbReference>
<dbReference type="GO" id="GO:0004222">
    <property type="term" value="F:metalloendopeptidase activity"/>
    <property type="evidence" value="ECO:0007669"/>
    <property type="project" value="InterPro"/>
</dbReference>
<dbReference type="Gene3D" id="3.30.2010.10">
    <property type="entry name" value="Metalloproteases ('zincins'), catalytic domain"/>
    <property type="match status" value="1"/>
</dbReference>
<dbReference type="PANTHER" id="PTHR22726">
    <property type="entry name" value="METALLOENDOPEPTIDASE OMA1"/>
    <property type="match status" value="1"/>
</dbReference>
<evidence type="ECO:0000259" key="9">
    <source>
        <dbReference type="Pfam" id="PF01435"/>
    </source>
</evidence>
<evidence type="ECO:0000256" key="7">
    <source>
        <dbReference type="SAM" id="MobiDB-lite"/>
    </source>
</evidence>
<evidence type="ECO:0000313" key="10">
    <source>
        <dbReference type="EMBL" id="AQT67455.1"/>
    </source>
</evidence>
<evidence type="ECO:0000256" key="8">
    <source>
        <dbReference type="SAM" id="SignalP"/>
    </source>
</evidence>
<dbReference type="GO" id="GO:0051603">
    <property type="term" value="P:proteolysis involved in protein catabolic process"/>
    <property type="evidence" value="ECO:0007669"/>
    <property type="project" value="TreeGrafter"/>
</dbReference>
<feature type="region of interest" description="Disordered" evidence="7">
    <location>
        <begin position="285"/>
        <end position="316"/>
    </location>
</feature>
<dbReference type="AlphaFoldDB" id="A0A1U9NI13"/>
<dbReference type="CDD" id="cd07331">
    <property type="entry name" value="M48C_Oma1_like"/>
    <property type="match status" value="1"/>
</dbReference>
<feature type="chain" id="PRO_5012753014" evidence="8">
    <location>
        <begin position="22"/>
        <end position="316"/>
    </location>
</feature>
<dbReference type="Pfam" id="PF01435">
    <property type="entry name" value="Peptidase_M48"/>
    <property type="match status" value="1"/>
</dbReference>
<feature type="domain" description="Peptidase M48" evidence="9">
    <location>
        <begin position="74"/>
        <end position="274"/>
    </location>
</feature>
<organism evidence="10 11">
    <name type="scientific">Anaerohalosphaera lusitana</name>
    <dbReference type="NCBI Taxonomy" id="1936003"/>
    <lineage>
        <taxon>Bacteria</taxon>
        <taxon>Pseudomonadati</taxon>
        <taxon>Planctomycetota</taxon>
        <taxon>Phycisphaerae</taxon>
        <taxon>Sedimentisphaerales</taxon>
        <taxon>Anaerohalosphaeraceae</taxon>
        <taxon>Anaerohalosphaera</taxon>
    </lineage>
</organism>
<evidence type="ECO:0000256" key="1">
    <source>
        <dbReference type="ARBA" id="ARBA00022670"/>
    </source>
</evidence>
<dbReference type="EMBL" id="CP019791">
    <property type="protein sequence ID" value="AQT67455.1"/>
    <property type="molecule type" value="Genomic_DNA"/>
</dbReference>
<sequence precursor="true">MNLRNCLLALVLALILPTLTACTEAPITGRSQFIMVSDASMLSASQESYAEFLETNELSDNTEQTAVVKRIGKDIQNAVETWAQDTGQTDLLENYEWEFNLVQSDQVNAWCMPGGKIVVYTGMFPVAETEAGLATIMGHEVAHAIARHGAEQVTSNMVVGAGGALLAAAFNDDEPGDPNSTDGGYSDEQIAMISYGILTQVGLLLPHSRTQEREADHLGLIYMAMAGYNPEKAPELWQRMADRGKSSSGLLKSFETILSTHPTNEERIINLRDLAPDAMRYYRNAPTRHEDKKLPLTPEQTAETEPADAQTPEPQT</sequence>
<keyword evidence="3 6" id="KW-0378">Hydrolase</keyword>
<comment type="similarity">
    <text evidence="6">Belongs to the peptidase M48 family.</text>
</comment>
<evidence type="ECO:0000256" key="3">
    <source>
        <dbReference type="ARBA" id="ARBA00022801"/>
    </source>
</evidence>
<reference evidence="11" key="1">
    <citation type="submission" date="2017-02" db="EMBL/GenBank/DDBJ databases">
        <title>Comparative genomics and description of representatives of a novel lineage of planctomycetes thriving in anoxic sediments.</title>
        <authorList>
            <person name="Spring S."/>
            <person name="Bunk B."/>
            <person name="Sproer C."/>
        </authorList>
    </citation>
    <scope>NUCLEOTIDE SEQUENCE [LARGE SCALE GENOMIC DNA]</scope>
    <source>
        <strain evidence="11">ST-NAGAB-D1</strain>
    </source>
</reference>
<keyword evidence="8" id="KW-0732">Signal</keyword>
<protein>
    <submittedName>
        <fullName evidence="10">TPR repeat-containing protein YfgC</fullName>
    </submittedName>
</protein>
<keyword evidence="1 6" id="KW-0645">Protease</keyword>
<dbReference type="Proteomes" id="UP000189674">
    <property type="component" value="Chromosome"/>
</dbReference>
<evidence type="ECO:0000256" key="4">
    <source>
        <dbReference type="ARBA" id="ARBA00022833"/>
    </source>
</evidence>
<evidence type="ECO:0000313" key="11">
    <source>
        <dbReference type="Proteomes" id="UP000189674"/>
    </source>
</evidence>
<evidence type="ECO:0000256" key="5">
    <source>
        <dbReference type="ARBA" id="ARBA00023049"/>
    </source>
</evidence>
<proteinExistence type="inferred from homology"/>
<accession>A0A1U9NI13</accession>
<dbReference type="GO" id="GO:0046872">
    <property type="term" value="F:metal ion binding"/>
    <property type="evidence" value="ECO:0007669"/>
    <property type="project" value="UniProtKB-KW"/>
</dbReference>
<dbReference type="InterPro" id="IPR001915">
    <property type="entry name" value="Peptidase_M48"/>
</dbReference>
<dbReference type="InterPro" id="IPR051156">
    <property type="entry name" value="Mito/Outer_Membr_Metalloprot"/>
</dbReference>
<dbReference type="PANTHER" id="PTHR22726:SF24">
    <property type="entry name" value="M48 FAMILY METALLOPEPTIDASE"/>
    <property type="match status" value="1"/>
</dbReference>
<feature type="signal peptide" evidence="8">
    <location>
        <begin position="1"/>
        <end position="21"/>
    </location>
</feature>
<gene>
    <name evidence="10" type="primary">yfgC_2</name>
    <name evidence="10" type="ORF">STSP2_00602</name>
</gene>
<keyword evidence="5 6" id="KW-0482">Metalloprotease</keyword>
<dbReference type="KEGG" id="alus:STSP2_00602"/>
<name>A0A1U9NI13_9BACT</name>
<evidence type="ECO:0000256" key="6">
    <source>
        <dbReference type="RuleBase" id="RU003983"/>
    </source>
</evidence>
<comment type="cofactor">
    <cofactor evidence="6">
        <name>Zn(2+)</name>
        <dbReference type="ChEBI" id="CHEBI:29105"/>
    </cofactor>
    <text evidence="6">Binds 1 zinc ion per subunit.</text>
</comment>
<evidence type="ECO:0000256" key="2">
    <source>
        <dbReference type="ARBA" id="ARBA00022723"/>
    </source>
</evidence>
<dbReference type="STRING" id="1936003.STSP2_00602"/>